<organism evidence="1">
    <name type="scientific">Candidatus Methanophaga sp. ANME-1 ERB7</name>
    <dbReference type="NCBI Taxonomy" id="2759913"/>
    <lineage>
        <taxon>Archaea</taxon>
        <taxon>Methanobacteriati</taxon>
        <taxon>Methanobacteriota</taxon>
        <taxon>Stenosarchaea group</taxon>
        <taxon>Methanomicrobia</taxon>
        <taxon>Candidatus Methanophagales</taxon>
        <taxon>Candidatus Methanophagaceae</taxon>
        <taxon>Candidatus Methanophaga</taxon>
    </lineage>
</organism>
<dbReference type="GO" id="GO:0009435">
    <property type="term" value="P:NAD+ biosynthetic process"/>
    <property type="evidence" value="ECO:0007669"/>
    <property type="project" value="InterPro"/>
</dbReference>
<gene>
    <name evidence="1" type="ORF">CHKFHCLN_00020</name>
</gene>
<dbReference type="InterPro" id="IPR053190">
    <property type="entry name" value="NAPRTase-like"/>
</dbReference>
<dbReference type="Gene3D" id="3.20.20.70">
    <property type="entry name" value="Aldolase class I"/>
    <property type="match status" value="1"/>
</dbReference>
<proteinExistence type="predicted"/>
<dbReference type="PANTHER" id="PTHR43202">
    <property type="entry name" value="NICOTINATE-NUCLEOTIDE PYROPHOSPHORYLASE"/>
    <property type="match status" value="1"/>
</dbReference>
<dbReference type="AlphaFoldDB" id="A0A7G9Z7W2"/>
<protein>
    <recommendedName>
        <fullName evidence="2">Nicotinate phosphoribosyltransferase</fullName>
    </recommendedName>
</protein>
<reference evidence="1" key="1">
    <citation type="submission" date="2020-06" db="EMBL/GenBank/DDBJ databases">
        <title>Unique genomic features of the anaerobic methanotrophic archaea.</title>
        <authorList>
            <person name="Chadwick G.L."/>
            <person name="Skennerton C.T."/>
            <person name="Laso-Perez R."/>
            <person name="Leu A.O."/>
            <person name="Speth D.R."/>
            <person name="Yu H."/>
            <person name="Morgan-Lang C."/>
            <person name="Hatzenpichler R."/>
            <person name="Goudeau D."/>
            <person name="Malmstrom R."/>
            <person name="Brazelton W.J."/>
            <person name="Woyke T."/>
            <person name="Hallam S.J."/>
            <person name="Tyson G.W."/>
            <person name="Wegener G."/>
            <person name="Boetius A."/>
            <person name="Orphan V."/>
        </authorList>
    </citation>
    <scope>NUCLEOTIDE SEQUENCE</scope>
</reference>
<dbReference type="InterPro" id="IPR013785">
    <property type="entry name" value="Aldolase_TIM"/>
</dbReference>
<evidence type="ECO:0000313" key="1">
    <source>
        <dbReference type="EMBL" id="QNO56346.1"/>
    </source>
</evidence>
<dbReference type="EMBL" id="MT631653">
    <property type="protein sequence ID" value="QNO56346.1"/>
    <property type="molecule type" value="Genomic_DNA"/>
</dbReference>
<accession>A0A7G9Z7W2</accession>
<sequence length="57" mass="6182">MDGVSNVAGADRIGLEAAGTMPHSLMIRFGDQKEAWQAFDEVIAKIVPRICLADKTH</sequence>
<dbReference type="PANTHER" id="PTHR43202:SF1">
    <property type="entry name" value="NICOTINATE PHOSPHORIBOSYLTRANSFERASE"/>
    <property type="match status" value="1"/>
</dbReference>
<dbReference type="InterPro" id="IPR036068">
    <property type="entry name" value="Nicotinate_pribotase-like_C"/>
</dbReference>
<name>A0A7G9Z7W2_9EURY</name>
<dbReference type="SUPFAM" id="SSF51690">
    <property type="entry name" value="Nicotinate/Quinolinate PRTase C-terminal domain-like"/>
    <property type="match status" value="1"/>
</dbReference>
<evidence type="ECO:0008006" key="2">
    <source>
        <dbReference type="Google" id="ProtNLM"/>
    </source>
</evidence>